<keyword evidence="1" id="KW-0812">Transmembrane</keyword>
<feature type="transmembrane region" description="Helical" evidence="1">
    <location>
        <begin position="62"/>
        <end position="80"/>
    </location>
</feature>
<dbReference type="EMBL" id="AVPJ01000004">
    <property type="protein sequence ID" value="KGN33138.1"/>
    <property type="molecule type" value="Genomic_DNA"/>
</dbReference>
<dbReference type="InterPro" id="IPR016795">
    <property type="entry name" value="UCP021697"/>
</dbReference>
<proteinExistence type="predicted"/>
<dbReference type="STRING" id="1385520.N802_13895"/>
<reference evidence="2 3" key="1">
    <citation type="submission" date="2013-08" db="EMBL/GenBank/DDBJ databases">
        <title>The genome sequence of Knoellia sinensis.</title>
        <authorList>
            <person name="Zhu W."/>
            <person name="Wang G."/>
        </authorList>
    </citation>
    <scope>NUCLEOTIDE SEQUENCE [LARGE SCALE GENOMIC DNA]</scope>
    <source>
        <strain evidence="2 3">KCTC 19936</strain>
    </source>
</reference>
<keyword evidence="1" id="KW-0472">Membrane</keyword>
<dbReference type="AlphaFoldDB" id="A0A0A0J7I4"/>
<evidence type="ECO:0000313" key="3">
    <source>
        <dbReference type="Proteomes" id="UP000030002"/>
    </source>
</evidence>
<feature type="transmembrane region" description="Helical" evidence="1">
    <location>
        <begin position="28"/>
        <end position="50"/>
    </location>
</feature>
<sequence>MATKDEPQGYAGEELGMPASGPGSMAPLWRRAVGLLIDWVLAQVLAVVAFGAELGAGGAQSFVPLGVLAVLNLLCVTAFAATPGHALMRLQVLQVRPGSFPLQVLIRTTLLCLFVPAVLQDAHGRGLHDAAAGTVIVRR</sequence>
<dbReference type="PIRSF" id="PIRSF021697">
    <property type="entry name" value="UCP021697"/>
    <property type="match status" value="1"/>
</dbReference>
<dbReference type="Proteomes" id="UP000030002">
    <property type="component" value="Unassembled WGS sequence"/>
</dbReference>
<evidence type="ECO:0000256" key="1">
    <source>
        <dbReference type="SAM" id="Phobius"/>
    </source>
</evidence>
<keyword evidence="1" id="KW-1133">Transmembrane helix</keyword>
<organism evidence="2 3">
    <name type="scientific">Knoellia sinensis KCTC 19936</name>
    <dbReference type="NCBI Taxonomy" id="1385520"/>
    <lineage>
        <taxon>Bacteria</taxon>
        <taxon>Bacillati</taxon>
        <taxon>Actinomycetota</taxon>
        <taxon>Actinomycetes</taxon>
        <taxon>Micrococcales</taxon>
        <taxon>Intrasporangiaceae</taxon>
        <taxon>Knoellia</taxon>
    </lineage>
</organism>
<accession>A0A0A0J7I4</accession>
<dbReference type="RefSeq" id="WP_035913946.1">
    <property type="nucleotide sequence ID" value="NZ_AVPJ01000004.1"/>
</dbReference>
<evidence type="ECO:0000313" key="2">
    <source>
        <dbReference type="EMBL" id="KGN33138.1"/>
    </source>
</evidence>
<name>A0A0A0J7I4_9MICO</name>
<dbReference type="eggNOG" id="COG1714">
    <property type="taxonomic scope" value="Bacteria"/>
</dbReference>
<protein>
    <submittedName>
        <fullName evidence="2">Transporter</fullName>
    </submittedName>
</protein>
<keyword evidence="3" id="KW-1185">Reference proteome</keyword>
<comment type="caution">
    <text evidence="2">The sequence shown here is derived from an EMBL/GenBank/DDBJ whole genome shotgun (WGS) entry which is preliminary data.</text>
</comment>
<gene>
    <name evidence="2" type="ORF">N802_13895</name>
</gene>